<dbReference type="AlphaFoldDB" id="A0A0F5MPS0"/>
<evidence type="ECO:0000256" key="2">
    <source>
        <dbReference type="PROSITE-ProRule" id="PRU00169"/>
    </source>
</evidence>
<name>A0A0F5MPS0_9RICK</name>
<reference evidence="4 5" key="1">
    <citation type="submission" date="2015-02" db="EMBL/GenBank/DDBJ databases">
        <title>Single cell genomics of a rare environmental alphaproteobacterium provides unique insights into Rickettsiaceae evolution.</title>
        <authorList>
            <person name="Martijn J."/>
            <person name="Schulz F."/>
            <person name="Zaremba-Niedzwiedzka K."/>
            <person name="Viklund J."/>
            <person name="Stepanauskas R."/>
            <person name="Andersson S.G.E."/>
            <person name="Horn M."/>
            <person name="Guy L."/>
            <person name="Ettema T.J.G."/>
        </authorList>
    </citation>
    <scope>NUCLEOTIDE SEQUENCE [LARGE SCALE GENOMIC DNA]</scope>
    <source>
        <strain evidence="4 5">SCGC AAA041-L04</strain>
    </source>
</reference>
<dbReference type="SUPFAM" id="SSF52172">
    <property type="entry name" value="CheY-like"/>
    <property type="match status" value="1"/>
</dbReference>
<comment type="caution">
    <text evidence="4">The sequence shown here is derived from an EMBL/GenBank/DDBJ whole genome shotgun (WGS) entry which is preliminary data.</text>
</comment>
<dbReference type="GO" id="GO:0000160">
    <property type="term" value="P:phosphorelay signal transduction system"/>
    <property type="evidence" value="ECO:0007669"/>
    <property type="project" value="InterPro"/>
</dbReference>
<dbReference type="Gene3D" id="3.40.50.2300">
    <property type="match status" value="1"/>
</dbReference>
<dbReference type="Pfam" id="PF00072">
    <property type="entry name" value="Response_reg"/>
    <property type="match status" value="1"/>
</dbReference>
<evidence type="ECO:0000259" key="3">
    <source>
        <dbReference type="PROSITE" id="PS50110"/>
    </source>
</evidence>
<protein>
    <submittedName>
        <fullName evidence="4">Polar-differentiation response regulator DivK</fullName>
    </submittedName>
</protein>
<dbReference type="InterPro" id="IPR001789">
    <property type="entry name" value="Sig_transdc_resp-reg_receiver"/>
</dbReference>
<dbReference type="PANTHER" id="PTHR44591:SF3">
    <property type="entry name" value="RESPONSE REGULATORY DOMAIN-CONTAINING PROTEIN"/>
    <property type="match status" value="1"/>
</dbReference>
<keyword evidence="5" id="KW-1185">Reference proteome</keyword>
<feature type="domain" description="Response regulatory" evidence="3">
    <location>
        <begin position="4"/>
        <end position="120"/>
    </location>
</feature>
<dbReference type="Proteomes" id="UP000033358">
    <property type="component" value="Unassembled WGS sequence"/>
</dbReference>
<keyword evidence="1 2" id="KW-0597">Phosphoprotein</keyword>
<feature type="modified residue" description="4-aspartylphosphate" evidence="2">
    <location>
        <position position="53"/>
    </location>
</feature>
<dbReference type="EMBL" id="JYHA01000026">
    <property type="protein sequence ID" value="KKB96765.1"/>
    <property type="molecule type" value="Genomic_DNA"/>
</dbReference>
<dbReference type="InterPro" id="IPR011006">
    <property type="entry name" value="CheY-like_superfamily"/>
</dbReference>
<dbReference type="PROSITE" id="PS50110">
    <property type="entry name" value="RESPONSE_REGULATORY"/>
    <property type="match status" value="1"/>
</dbReference>
<organism evidence="4 5">
    <name type="scientific">Candidatus Arcanibacter lacustris</name>
    <dbReference type="NCBI Taxonomy" id="1607817"/>
    <lineage>
        <taxon>Bacteria</taxon>
        <taxon>Pseudomonadati</taxon>
        <taxon>Pseudomonadota</taxon>
        <taxon>Alphaproteobacteria</taxon>
        <taxon>Rickettsiales</taxon>
        <taxon>Candidatus Arcanibacter</taxon>
    </lineage>
</organism>
<dbReference type="PANTHER" id="PTHR44591">
    <property type="entry name" value="STRESS RESPONSE REGULATOR PROTEIN 1"/>
    <property type="match status" value="1"/>
</dbReference>
<evidence type="ECO:0000313" key="4">
    <source>
        <dbReference type="EMBL" id="KKB96765.1"/>
    </source>
</evidence>
<proteinExistence type="predicted"/>
<dbReference type="InterPro" id="IPR050595">
    <property type="entry name" value="Bact_response_regulator"/>
</dbReference>
<sequence length="130" mass="14728">MNNKVLIVEDHELNLKLFRDLLELKGAEVLSTNDGSLFYDMALSFMPDLILMDIKLQLISGYDLIKQIKSDPITKHIPIIAITAFATKNDEEKLLKAGCASYIAKPFAVDYFFDVISNFLELKTLTEELV</sequence>
<evidence type="ECO:0000313" key="5">
    <source>
        <dbReference type="Proteomes" id="UP000033358"/>
    </source>
</evidence>
<dbReference type="SMART" id="SM00448">
    <property type="entry name" value="REC"/>
    <property type="match status" value="1"/>
</dbReference>
<gene>
    <name evidence="4" type="primary">divK_2</name>
    <name evidence="4" type="ORF">SZ25_00145</name>
</gene>
<accession>A0A0F5MPS0</accession>
<evidence type="ECO:0000256" key="1">
    <source>
        <dbReference type="ARBA" id="ARBA00022553"/>
    </source>
</evidence>